<dbReference type="PANTHER" id="PTHR15588:SF9">
    <property type="entry name" value="U6 SNRNA-ASSOCIATED SM-LIKE PROTEIN LSM8"/>
    <property type="match status" value="1"/>
</dbReference>
<comment type="subcellular location">
    <subcellularLocation>
        <location evidence="1 9">Nucleus</location>
    </subcellularLocation>
</comment>
<dbReference type="PANTHER" id="PTHR15588">
    <property type="entry name" value="LSM1"/>
    <property type="match status" value="1"/>
</dbReference>
<feature type="domain" description="Sm" evidence="11">
    <location>
        <begin position="35"/>
        <end position="111"/>
    </location>
</feature>
<dbReference type="STRING" id="1230383.A0A1M8A6B5"/>
<keyword evidence="13" id="KW-1185">Reference proteome</keyword>
<evidence type="ECO:0000256" key="9">
    <source>
        <dbReference type="RuleBase" id="RU365048"/>
    </source>
</evidence>
<feature type="compositionally biased region" description="Basic and acidic residues" evidence="10">
    <location>
        <begin position="1"/>
        <end position="10"/>
    </location>
</feature>
<dbReference type="GO" id="GO:0046540">
    <property type="term" value="C:U4/U6 x U5 tri-snRNP complex"/>
    <property type="evidence" value="ECO:0007669"/>
    <property type="project" value="UniProtKB-UniRule"/>
</dbReference>
<dbReference type="InterPro" id="IPR034103">
    <property type="entry name" value="Lsm8"/>
</dbReference>
<dbReference type="OrthoDB" id="10263346at2759"/>
<protein>
    <recommendedName>
        <fullName evidence="9">LSM2-LSM8 complex subunit LSM8</fullName>
    </recommendedName>
</protein>
<dbReference type="InterPro" id="IPR047575">
    <property type="entry name" value="Sm"/>
</dbReference>
<dbReference type="SMART" id="SM00651">
    <property type="entry name" value="Sm"/>
    <property type="match status" value="1"/>
</dbReference>
<evidence type="ECO:0000256" key="4">
    <source>
        <dbReference type="ARBA" id="ARBA00022728"/>
    </source>
</evidence>
<evidence type="ECO:0000256" key="5">
    <source>
        <dbReference type="ARBA" id="ARBA00022884"/>
    </source>
</evidence>
<dbReference type="AlphaFoldDB" id="A0A1M8A6B5"/>
<dbReference type="GO" id="GO:0003729">
    <property type="term" value="F:mRNA binding"/>
    <property type="evidence" value="ECO:0007669"/>
    <property type="project" value="TreeGrafter"/>
</dbReference>
<evidence type="ECO:0000256" key="6">
    <source>
        <dbReference type="ARBA" id="ARBA00023187"/>
    </source>
</evidence>
<dbReference type="OMA" id="AACDQTT"/>
<evidence type="ECO:0000256" key="10">
    <source>
        <dbReference type="SAM" id="MobiDB-lite"/>
    </source>
</evidence>
<evidence type="ECO:0000313" key="12">
    <source>
        <dbReference type="EMBL" id="SHO78012.1"/>
    </source>
</evidence>
<evidence type="ECO:0000256" key="7">
    <source>
        <dbReference type="ARBA" id="ARBA00023242"/>
    </source>
</evidence>
<comment type="function">
    <text evidence="9">Plays role in pre-mRNA splicing as component of the U4/U6-U5 tri-snRNP complex that is involved in spliceosome assembly, and as component of the precatalytic spliceosome (spliceosome B complex). The heptameric LSM2-8 complex binds specifically to the 3'-terminal U-tract of U6 snRNA.</text>
</comment>
<dbReference type="Proteomes" id="UP000186303">
    <property type="component" value="Chromosome 3"/>
</dbReference>
<keyword evidence="7 9" id="KW-0539">Nucleus</keyword>
<keyword evidence="4 9" id="KW-0747">Spliceosome</keyword>
<keyword evidence="3 9" id="KW-0507">mRNA processing</keyword>
<dbReference type="CDD" id="cd01727">
    <property type="entry name" value="LSm8"/>
    <property type="match status" value="1"/>
</dbReference>
<dbReference type="InterPro" id="IPR010920">
    <property type="entry name" value="LSM_dom_sf"/>
</dbReference>
<comment type="subunit">
    <text evidence="9">LSm subunits form a heteromer with a doughnut shape.</text>
</comment>
<sequence>MSEPEQDRAPARPPSFRSRDTGPPPRVAVARRWRPPLPAMQAFVDQPVLLICQDGRVITGTLCGYDSGGNVVLSSCVERLFSEEAPMEEVPLGVYVLRGDSIAVLGLLDVERDKAVPWSTQAVAPIPMIRHF</sequence>
<dbReference type="EMBL" id="LT671823">
    <property type="protein sequence ID" value="SHO78012.1"/>
    <property type="molecule type" value="Genomic_DNA"/>
</dbReference>
<dbReference type="Gene3D" id="2.30.30.100">
    <property type="match status" value="1"/>
</dbReference>
<evidence type="ECO:0000256" key="8">
    <source>
        <dbReference type="ARBA" id="ARBA00023274"/>
    </source>
</evidence>
<comment type="similarity">
    <text evidence="2 9">Belongs to the snRNP Sm proteins family.</text>
</comment>
<evidence type="ECO:0000313" key="13">
    <source>
        <dbReference type="Proteomes" id="UP000186303"/>
    </source>
</evidence>
<dbReference type="InterPro" id="IPR001163">
    <property type="entry name" value="Sm_dom_euk/arc"/>
</dbReference>
<dbReference type="GO" id="GO:0071011">
    <property type="term" value="C:precatalytic spliceosome"/>
    <property type="evidence" value="ECO:0007669"/>
    <property type="project" value="TreeGrafter"/>
</dbReference>
<reference evidence="13" key="1">
    <citation type="journal article" date="2017" name="Nucleic Acids Res.">
        <title>Proteogenomics produces comprehensive and highly accurate protein-coding gene annotation in a complete genome assembly of Malassezia sympodialis.</title>
        <authorList>
            <person name="Zhu Y."/>
            <person name="Engstroem P.G."/>
            <person name="Tellgren-Roth C."/>
            <person name="Baudo C.D."/>
            <person name="Kennell J.C."/>
            <person name="Sun S."/>
            <person name="Billmyre R.B."/>
            <person name="Schroeder M.S."/>
            <person name="Andersson A."/>
            <person name="Holm T."/>
            <person name="Sigurgeirsson B."/>
            <person name="Wu G."/>
            <person name="Sankaranarayanan S.R."/>
            <person name="Siddharthan R."/>
            <person name="Sanyal K."/>
            <person name="Lundeberg J."/>
            <person name="Nystedt B."/>
            <person name="Boekhout T."/>
            <person name="Dawson T.L. Jr."/>
            <person name="Heitman J."/>
            <person name="Scheynius A."/>
            <person name="Lehtioe J."/>
        </authorList>
    </citation>
    <scope>NUCLEOTIDE SEQUENCE [LARGE SCALE GENOMIC DNA]</scope>
    <source>
        <strain evidence="13">ATCC 42132</strain>
    </source>
</reference>
<evidence type="ECO:0000256" key="3">
    <source>
        <dbReference type="ARBA" id="ARBA00022664"/>
    </source>
</evidence>
<proteinExistence type="inferred from homology"/>
<keyword evidence="6 9" id="KW-0508">mRNA splicing</keyword>
<dbReference type="InterPro" id="IPR044642">
    <property type="entry name" value="PTHR15588"/>
</dbReference>
<dbReference type="VEuPathDB" id="FungiDB:MSYG_2354"/>
<dbReference type="PROSITE" id="PS52002">
    <property type="entry name" value="SM"/>
    <property type="match status" value="1"/>
</dbReference>
<dbReference type="Pfam" id="PF01423">
    <property type="entry name" value="LSM"/>
    <property type="match status" value="1"/>
</dbReference>
<organism evidence="12 13">
    <name type="scientific">Malassezia sympodialis (strain ATCC 42132)</name>
    <name type="common">Atopic eczema-associated yeast</name>
    <dbReference type="NCBI Taxonomy" id="1230383"/>
    <lineage>
        <taxon>Eukaryota</taxon>
        <taxon>Fungi</taxon>
        <taxon>Dikarya</taxon>
        <taxon>Basidiomycota</taxon>
        <taxon>Ustilaginomycotina</taxon>
        <taxon>Malasseziomycetes</taxon>
        <taxon>Malasseziales</taxon>
        <taxon>Malasseziaceae</taxon>
        <taxon>Malassezia</taxon>
    </lineage>
</organism>
<name>A0A1M8A6B5_MALS4</name>
<keyword evidence="5 9" id="KW-0694">RNA-binding</keyword>
<evidence type="ECO:0000259" key="11">
    <source>
        <dbReference type="PROSITE" id="PS52002"/>
    </source>
</evidence>
<gene>
    <name evidence="9" type="primary">LSM8</name>
    <name evidence="12" type="ORF">MSYG_2354</name>
</gene>
<accession>A0A1M8A6B5</accession>
<dbReference type="SUPFAM" id="SSF50182">
    <property type="entry name" value="Sm-like ribonucleoproteins"/>
    <property type="match status" value="1"/>
</dbReference>
<dbReference type="GO" id="GO:0005688">
    <property type="term" value="C:U6 snRNP"/>
    <property type="evidence" value="ECO:0007669"/>
    <property type="project" value="UniProtKB-UniRule"/>
</dbReference>
<feature type="region of interest" description="Disordered" evidence="10">
    <location>
        <begin position="1"/>
        <end position="29"/>
    </location>
</feature>
<evidence type="ECO:0000256" key="2">
    <source>
        <dbReference type="ARBA" id="ARBA00006850"/>
    </source>
</evidence>
<keyword evidence="8 9" id="KW-0687">Ribonucleoprotein</keyword>
<evidence type="ECO:0000256" key="1">
    <source>
        <dbReference type="ARBA" id="ARBA00004123"/>
    </source>
</evidence>
<dbReference type="GO" id="GO:0000398">
    <property type="term" value="P:mRNA splicing, via spliceosome"/>
    <property type="evidence" value="ECO:0007669"/>
    <property type="project" value="UniProtKB-UniRule"/>
</dbReference>